<dbReference type="AlphaFoldDB" id="A0A0E0PXI8"/>
<dbReference type="Proteomes" id="UP000008022">
    <property type="component" value="Unassembled WGS sequence"/>
</dbReference>
<reference evidence="3" key="1">
    <citation type="submission" date="2013-06" db="EMBL/GenBank/DDBJ databases">
        <authorList>
            <person name="Zhao Q."/>
        </authorList>
    </citation>
    <scope>NUCLEOTIDE SEQUENCE</scope>
    <source>
        <strain evidence="3">cv. W1943</strain>
    </source>
</reference>
<evidence type="ECO:0000313" key="2">
    <source>
        <dbReference type="EnsemblPlants" id="ORUFI06G14800.1"/>
    </source>
</evidence>
<dbReference type="HOGENOM" id="CLU_1761791_0_0_1"/>
<feature type="region of interest" description="Disordered" evidence="1">
    <location>
        <begin position="1"/>
        <end position="113"/>
    </location>
</feature>
<dbReference type="EnsemblPlants" id="ORUFI06G14800.1">
    <property type="protein sequence ID" value="ORUFI06G14800.1"/>
    <property type="gene ID" value="ORUFI06G14800"/>
</dbReference>
<sequence length="148" mass="15825">MGAGGERGEAAELLRSGSGQQRRKEGDVQRRRKERDGGVNAEEALRERSVDALHARRHGILPAEGHATDAGATSERHGEHPAPPRRPVPSPLGTPHRPALSLLRPSPRPAPLALQTGAREKGFVEVIPTRSDVSHSLGCYGISPNLPI</sequence>
<keyword evidence="3" id="KW-1185">Reference proteome</keyword>
<name>A0A0E0PXI8_ORYRU</name>
<evidence type="ECO:0000256" key="1">
    <source>
        <dbReference type="SAM" id="MobiDB-lite"/>
    </source>
</evidence>
<dbReference type="Gramene" id="ORUFI06G14800.1">
    <property type="protein sequence ID" value="ORUFI06G14800.1"/>
    <property type="gene ID" value="ORUFI06G14800"/>
</dbReference>
<evidence type="ECO:0000313" key="3">
    <source>
        <dbReference type="Proteomes" id="UP000008022"/>
    </source>
</evidence>
<accession>A0A0E0PXI8</accession>
<reference evidence="2" key="2">
    <citation type="submission" date="2015-06" db="UniProtKB">
        <authorList>
            <consortium name="EnsemblPlants"/>
        </authorList>
    </citation>
    <scope>IDENTIFICATION</scope>
</reference>
<protein>
    <submittedName>
        <fullName evidence="2">Uncharacterized protein</fullName>
    </submittedName>
</protein>
<feature type="compositionally biased region" description="Low complexity" evidence="1">
    <location>
        <begin position="93"/>
        <end position="105"/>
    </location>
</feature>
<feature type="compositionally biased region" description="Basic and acidic residues" evidence="1">
    <location>
        <begin position="22"/>
        <end position="54"/>
    </location>
</feature>
<feature type="compositionally biased region" description="Basic and acidic residues" evidence="1">
    <location>
        <begin position="1"/>
        <end position="12"/>
    </location>
</feature>
<organism evidence="2 3">
    <name type="scientific">Oryza rufipogon</name>
    <name type="common">Brownbeard rice</name>
    <name type="synonym">Asian wild rice</name>
    <dbReference type="NCBI Taxonomy" id="4529"/>
    <lineage>
        <taxon>Eukaryota</taxon>
        <taxon>Viridiplantae</taxon>
        <taxon>Streptophyta</taxon>
        <taxon>Embryophyta</taxon>
        <taxon>Tracheophyta</taxon>
        <taxon>Spermatophyta</taxon>
        <taxon>Magnoliopsida</taxon>
        <taxon>Liliopsida</taxon>
        <taxon>Poales</taxon>
        <taxon>Poaceae</taxon>
        <taxon>BOP clade</taxon>
        <taxon>Oryzoideae</taxon>
        <taxon>Oryzeae</taxon>
        <taxon>Oryzinae</taxon>
        <taxon>Oryza</taxon>
    </lineage>
</organism>
<proteinExistence type="predicted"/>